<evidence type="ECO:0000313" key="1">
    <source>
        <dbReference type="EMBL" id="KAG4305722.1"/>
    </source>
</evidence>
<keyword evidence="2" id="KW-1185">Reference proteome</keyword>
<organism evidence="1 2">
    <name type="scientific">Pneumocystis oryctolagi</name>
    <dbReference type="NCBI Taxonomy" id="42067"/>
    <lineage>
        <taxon>Eukaryota</taxon>
        <taxon>Fungi</taxon>
        <taxon>Dikarya</taxon>
        <taxon>Ascomycota</taxon>
        <taxon>Taphrinomycotina</taxon>
        <taxon>Pneumocystomycetes</taxon>
        <taxon>Pneumocystaceae</taxon>
        <taxon>Pneumocystis</taxon>
    </lineage>
</organism>
<dbReference type="EMBL" id="JABTEG010000002">
    <property type="protein sequence ID" value="KAG4305722.1"/>
    <property type="molecule type" value="Genomic_DNA"/>
</dbReference>
<reference evidence="1 2" key="1">
    <citation type="journal article" date="2021" name="Commun. Biol.">
        <title>Genomic insights into the host specific adaptation of the Pneumocystis genus.</title>
        <authorList>
            <person name="Cisse O.H."/>
            <person name="Ma L."/>
            <person name="Dekker J.P."/>
            <person name="Khil P.P."/>
            <person name="Youn J.-H."/>
            <person name="Brenchley J.M."/>
            <person name="Blair R."/>
            <person name="Pahar B."/>
            <person name="Chabe M."/>
            <person name="Van Rompay K.K.A."/>
            <person name="Keesler R."/>
            <person name="Sukura A."/>
            <person name="Hirsch V."/>
            <person name="Kutty G."/>
            <person name="Liu Y."/>
            <person name="Peng L."/>
            <person name="Chen J."/>
            <person name="Song J."/>
            <person name="Weissenbacher-Lang C."/>
            <person name="Xu J."/>
            <person name="Upham N.S."/>
            <person name="Stajich J.E."/>
            <person name="Cuomo C.A."/>
            <person name="Cushion M.T."/>
            <person name="Kovacs J.A."/>
        </authorList>
    </citation>
    <scope>NUCLEOTIDE SEQUENCE [LARGE SCALE GENOMIC DNA]</scope>
    <source>
        <strain evidence="1 2">RABM</strain>
    </source>
</reference>
<proteinExistence type="predicted"/>
<accession>A0ACB7CF61</accession>
<name>A0ACB7CF61_9ASCO</name>
<evidence type="ECO:0000313" key="2">
    <source>
        <dbReference type="Proteomes" id="UP000768646"/>
    </source>
</evidence>
<gene>
    <name evidence="1" type="ORF">PORY_000632</name>
</gene>
<comment type="caution">
    <text evidence="1">The sequence shown here is derived from an EMBL/GenBank/DDBJ whole genome shotgun (WGS) entry which is preliminary data.</text>
</comment>
<protein>
    <submittedName>
        <fullName evidence="1">Uncharacterized protein</fullName>
    </submittedName>
</protein>
<dbReference type="Proteomes" id="UP000768646">
    <property type="component" value="Unassembled WGS sequence"/>
</dbReference>
<sequence length="254" mass="29317">MTKKANEKKQELLSQPNPASLDAIADIELEFEKAEVELLKYQVQLFSPLYEKRASILKKIPKFWPIVLEAVPGDDLSVYINADDANVLEHLIDLRVHRPNEDPRDINIIFEFEQNDYLESSSLYLEKLFIYSKQKAEASSNSDKEPSQLISKKVEIKWKKNKDLTKTIKGAAPSFFTWFSWTGENNDVFEDGEELAIFIAEDLYPNAVKYFTDALQENEEEDENAEIDLETENEDETSESESAENEPPKKKKKI</sequence>